<evidence type="ECO:0000256" key="1">
    <source>
        <dbReference type="ARBA" id="ARBA00023015"/>
    </source>
</evidence>
<dbReference type="SUPFAM" id="SSF55781">
    <property type="entry name" value="GAF domain-like"/>
    <property type="match status" value="1"/>
</dbReference>
<dbReference type="InterPro" id="IPR050707">
    <property type="entry name" value="HTH_MetabolicPath_Reg"/>
</dbReference>
<evidence type="ECO:0000256" key="3">
    <source>
        <dbReference type="ARBA" id="ARBA00023163"/>
    </source>
</evidence>
<dbReference type="InterPro" id="IPR029016">
    <property type="entry name" value="GAF-like_dom_sf"/>
</dbReference>
<evidence type="ECO:0000256" key="2">
    <source>
        <dbReference type="ARBA" id="ARBA00023125"/>
    </source>
</evidence>
<dbReference type="Pfam" id="PF09339">
    <property type="entry name" value="HTH_IclR"/>
    <property type="match status" value="1"/>
</dbReference>
<dbReference type="InterPro" id="IPR005471">
    <property type="entry name" value="Tscrpt_reg_IclR_N"/>
</dbReference>
<dbReference type="PANTHER" id="PTHR30136:SF24">
    <property type="entry name" value="HTH-TYPE TRANSCRIPTIONAL REPRESSOR ALLR"/>
    <property type="match status" value="1"/>
</dbReference>
<gene>
    <name evidence="7" type="ORF">GA0070558_11779</name>
</gene>
<dbReference type="PROSITE" id="PS51077">
    <property type="entry name" value="HTH_ICLR"/>
    <property type="match status" value="1"/>
</dbReference>
<evidence type="ECO:0000313" key="7">
    <source>
        <dbReference type="EMBL" id="SCE98438.1"/>
    </source>
</evidence>
<reference evidence="7 8" key="1">
    <citation type="submission" date="2016-06" db="EMBL/GenBank/DDBJ databases">
        <authorList>
            <person name="Kjaerup R.B."/>
            <person name="Dalgaard T.S."/>
            <person name="Juul-Madsen H.R."/>
        </authorList>
    </citation>
    <scope>NUCLEOTIDE SEQUENCE [LARGE SCALE GENOMIC DNA]</scope>
    <source>
        <strain evidence="7 8">DSM 45626</strain>
    </source>
</reference>
<dbReference type="PROSITE" id="PS51078">
    <property type="entry name" value="ICLR_ED"/>
    <property type="match status" value="1"/>
</dbReference>
<dbReference type="RefSeq" id="WP_218107026.1">
    <property type="nucleotide sequence ID" value="NZ_FMCW01000017.1"/>
</dbReference>
<dbReference type="Proteomes" id="UP000199375">
    <property type="component" value="Unassembled WGS sequence"/>
</dbReference>
<feature type="region of interest" description="Disordered" evidence="4">
    <location>
        <begin position="1"/>
        <end position="29"/>
    </location>
</feature>
<dbReference type="Pfam" id="PF01614">
    <property type="entry name" value="IclR_C"/>
    <property type="match status" value="1"/>
</dbReference>
<feature type="domain" description="IclR-ED" evidence="6">
    <location>
        <begin position="89"/>
        <end position="271"/>
    </location>
</feature>
<evidence type="ECO:0000259" key="5">
    <source>
        <dbReference type="PROSITE" id="PS51077"/>
    </source>
</evidence>
<dbReference type="SMART" id="SM00346">
    <property type="entry name" value="HTH_ICLR"/>
    <property type="match status" value="1"/>
</dbReference>
<feature type="domain" description="HTH iclR-type" evidence="5">
    <location>
        <begin position="28"/>
        <end position="88"/>
    </location>
</feature>
<dbReference type="InterPro" id="IPR036390">
    <property type="entry name" value="WH_DNA-bd_sf"/>
</dbReference>
<proteinExistence type="predicted"/>
<evidence type="ECO:0000313" key="8">
    <source>
        <dbReference type="Proteomes" id="UP000199375"/>
    </source>
</evidence>
<dbReference type="Gene3D" id="1.10.10.10">
    <property type="entry name" value="Winged helix-like DNA-binding domain superfamily/Winged helix DNA-binding domain"/>
    <property type="match status" value="1"/>
</dbReference>
<dbReference type="InterPro" id="IPR036388">
    <property type="entry name" value="WH-like_DNA-bd_sf"/>
</dbReference>
<dbReference type="InterPro" id="IPR014757">
    <property type="entry name" value="Tscrpt_reg_IclR_C"/>
</dbReference>
<dbReference type="GO" id="GO:0003700">
    <property type="term" value="F:DNA-binding transcription factor activity"/>
    <property type="evidence" value="ECO:0007669"/>
    <property type="project" value="TreeGrafter"/>
</dbReference>
<dbReference type="Gene3D" id="3.30.450.40">
    <property type="match status" value="1"/>
</dbReference>
<name>A0A1C4WQK7_9ACTN</name>
<accession>A0A1C4WQK7</accession>
<keyword evidence="2" id="KW-0238">DNA-binding</keyword>
<dbReference type="GO" id="GO:0045892">
    <property type="term" value="P:negative regulation of DNA-templated transcription"/>
    <property type="evidence" value="ECO:0007669"/>
    <property type="project" value="TreeGrafter"/>
</dbReference>
<dbReference type="SUPFAM" id="SSF46785">
    <property type="entry name" value="Winged helix' DNA-binding domain"/>
    <property type="match status" value="1"/>
</dbReference>
<organism evidence="7 8">
    <name type="scientific">Micromonospora haikouensis</name>
    <dbReference type="NCBI Taxonomy" id="686309"/>
    <lineage>
        <taxon>Bacteria</taxon>
        <taxon>Bacillati</taxon>
        <taxon>Actinomycetota</taxon>
        <taxon>Actinomycetes</taxon>
        <taxon>Micromonosporales</taxon>
        <taxon>Micromonosporaceae</taxon>
        <taxon>Micromonospora</taxon>
    </lineage>
</organism>
<dbReference type="EMBL" id="FMCW01000017">
    <property type="protein sequence ID" value="SCE98438.1"/>
    <property type="molecule type" value="Genomic_DNA"/>
</dbReference>
<dbReference type="GO" id="GO:0003677">
    <property type="term" value="F:DNA binding"/>
    <property type="evidence" value="ECO:0007669"/>
    <property type="project" value="UniProtKB-KW"/>
</dbReference>
<evidence type="ECO:0000256" key="4">
    <source>
        <dbReference type="SAM" id="MobiDB-lite"/>
    </source>
</evidence>
<keyword evidence="3" id="KW-0804">Transcription</keyword>
<keyword evidence="1" id="KW-0805">Transcription regulation</keyword>
<dbReference type="AlphaFoldDB" id="A0A1C4WQK7"/>
<dbReference type="PANTHER" id="PTHR30136">
    <property type="entry name" value="HELIX-TURN-HELIX TRANSCRIPTIONAL REGULATOR, ICLR FAMILY"/>
    <property type="match status" value="1"/>
</dbReference>
<sequence length="272" mass="28743">MPRNNTAGSADADGPGAPPSGPAGPTRGNVLDRGVRLLRAFRPAEETLRLTELSRRTGLPKATVHRLAEQLVGLGLLRRAPAGFGLGIALFELGELVPVKLRLREAALPFLQDLYEATHETIHLGVRDGLDVVYADRIRGHAGVDTPSRVGGRLPLTCTGVGKVLLAWSGQELIDEVLAQPLPRLTPHSVTDPGRLADELARIRHAGVGYDRQEAAPGLSCVASPVLVHGRIVAALSISVPAHRLPPARLAPAVRTASLALSRVLSRAPGDH</sequence>
<evidence type="ECO:0000259" key="6">
    <source>
        <dbReference type="PROSITE" id="PS51078"/>
    </source>
</evidence>
<protein>
    <submittedName>
        <fullName evidence="7">Transcriptional regulator, IclR family</fullName>
    </submittedName>
</protein>